<dbReference type="STRING" id="1732.SAMN02910417_01068"/>
<dbReference type="AlphaFoldDB" id="A0A1G6B280"/>
<keyword evidence="3" id="KW-1185">Reference proteome</keyword>
<dbReference type="PROSITE" id="PS51059">
    <property type="entry name" value="PARP_CATALYTIC"/>
    <property type="match status" value="1"/>
</dbReference>
<dbReference type="OrthoDB" id="4640276at2"/>
<dbReference type="EMBL" id="FMXR01000008">
    <property type="protein sequence ID" value="SDB14682.1"/>
    <property type="molecule type" value="Genomic_DNA"/>
</dbReference>
<evidence type="ECO:0000259" key="1">
    <source>
        <dbReference type="PROSITE" id="PS51059"/>
    </source>
</evidence>
<protein>
    <submittedName>
        <fullName evidence="2">Poly [ADP-ribose] polymerase</fullName>
    </submittedName>
</protein>
<evidence type="ECO:0000313" key="3">
    <source>
        <dbReference type="Proteomes" id="UP000199228"/>
    </source>
</evidence>
<dbReference type="Proteomes" id="UP000199228">
    <property type="component" value="Unassembled WGS sequence"/>
</dbReference>
<dbReference type="Pfam" id="PF00644">
    <property type="entry name" value="PARP"/>
    <property type="match status" value="1"/>
</dbReference>
<dbReference type="Gene3D" id="3.90.228.10">
    <property type="match status" value="1"/>
</dbReference>
<gene>
    <name evidence="2" type="ORF">SAMN02910417_01068</name>
</gene>
<name>A0A1G6B280_EUBOX</name>
<proteinExistence type="predicted"/>
<dbReference type="InterPro" id="IPR012317">
    <property type="entry name" value="Poly(ADP-ribose)pol_cat_dom"/>
</dbReference>
<sequence>METIYLHFTDGVENHNKDYIMIPHKGYFIAEYGRTGARRMSKKYPMSSWDKILRQKLSKGYKIRENFVAGKTESKAVFKNDSKIVVKWLEFLLSCSKQFISRNYQIDASNVSDKEIKEVSMLLDKLEGCLVSEFNQTLIQAFDIIPRKMRNVKDFLATKESDFDKIIRRERKYLESLENSSKVINDSARGEDILKGIKIREANKEEEEQCKKHLRGSSSLFKRAFVIENEVQEQIYQEWKTSHDAKEVYLYHGSRTENILSLIRSGGPTLDIKGAKTTGKMFGFGKYFAPDAGKSLGYTSLIGSRWAKGGSDKGYLLVVKVAYTNALHVNKWESWCSNLTPSEMKRKGYDLLFAHKGQSLLRDEEIVYDDRQTSIAYVIEMSR</sequence>
<dbReference type="SUPFAM" id="SSF56399">
    <property type="entry name" value="ADP-ribosylation"/>
    <property type="match status" value="1"/>
</dbReference>
<reference evidence="2 3" key="1">
    <citation type="submission" date="2016-10" db="EMBL/GenBank/DDBJ databases">
        <authorList>
            <person name="de Groot N.N."/>
        </authorList>
    </citation>
    <scope>NUCLEOTIDE SEQUENCE [LARGE SCALE GENOMIC DNA]</scope>
    <source>
        <strain evidence="2 3">DSM 3217</strain>
    </source>
</reference>
<dbReference type="InterPro" id="IPR008893">
    <property type="entry name" value="WGR_domain"/>
</dbReference>
<accession>A0A1G6B280</accession>
<evidence type="ECO:0000313" key="2">
    <source>
        <dbReference type="EMBL" id="SDB14682.1"/>
    </source>
</evidence>
<dbReference type="GO" id="GO:0003950">
    <property type="term" value="F:NAD+ poly-ADP-ribosyltransferase activity"/>
    <property type="evidence" value="ECO:0007669"/>
    <property type="project" value="InterPro"/>
</dbReference>
<dbReference type="SMART" id="SM00773">
    <property type="entry name" value="WGR"/>
    <property type="match status" value="1"/>
</dbReference>
<organism evidence="2 3">
    <name type="scientific">Eubacterium oxidoreducens</name>
    <dbReference type="NCBI Taxonomy" id="1732"/>
    <lineage>
        <taxon>Bacteria</taxon>
        <taxon>Bacillati</taxon>
        <taxon>Bacillota</taxon>
        <taxon>Clostridia</taxon>
        <taxon>Eubacteriales</taxon>
        <taxon>Eubacteriaceae</taxon>
        <taxon>Eubacterium</taxon>
    </lineage>
</organism>
<feature type="domain" description="PARP catalytic" evidence="1">
    <location>
        <begin position="167"/>
        <end position="383"/>
    </location>
</feature>